<reference evidence="6" key="1">
    <citation type="journal article" date="2019" name="Int. J. Syst. Evol. Microbiol.">
        <title>The Global Catalogue of Microorganisms (GCM) 10K type strain sequencing project: providing services to taxonomists for standard genome sequencing and annotation.</title>
        <authorList>
            <consortium name="The Broad Institute Genomics Platform"/>
            <consortium name="The Broad Institute Genome Sequencing Center for Infectious Disease"/>
            <person name="Wu L."/>
            <person name="Ma J."/>
        </authorList>
    </citation>
    <scope>NUCLEOTIDE SEQUENCE [LARGE SCALE GENOMIC DNA]</scope>
    <source>
        <strain evidence="6">CCUG 60214</strain>
    </source>
</reference>
<dbReference type="Gene3D" id="1.10.10.10">
    <property type="entry name" value="Winged helix-like DNA-binding domain superfamily/Winged helix DNA-binding domain"/>
    <property type="match status" value="1"/>
</dbReference>
<dbReference type="InterPro" id="IPR036388">
    <property type="entry name" value="WH-like_DNA-bd_sf"/>
</dbReference>
<evidence type="ECO:0000256" key="3">
    <source>
        <dbReference type="ARBA" id="ARBA00023163"/>
    </source>
</evidence>
<evidence type="ECO:0000259" key="4">
    <source>
        <dbReference type="SMART" id="SM00347"/>
    </source>
</evidence>
<dbReference type="PANTHER" id="PTHR33164:SF64">
    <property type="entry name" value="TRANSCRIPTIONAL REGULATOR SLYA"/>
    <property type="match status" value="1"/>
</dbReference>
<protein>
    <submittedName>
        <fullName evidence="5">MarR family winged helix-turn-helix transcriptional regulator</fullName>
    </submittedName>
</protein>
<dbReference type="Pfam" id="PF12802">
    <property type="entry name" value="MarR_2"/>
    <property type="match status" value="1"/>
</dbReference>
<comment type="caution">
    <text evidence="5">The sequence shown here is derived from an EMBL/GenBank/DDBJ whole genome shotgun (WGS) entry which is preliminary data.</text>
</comment>
<keyword evidence="2" id="KW-0238">DNA-binding</keyword>
<evidence type="ECO:0000313" key="5">
    <source>
        <dbReference type="EMBL" id="MFD1149426.1"/>
    </source>
</evidence>
<gene>
    <name evidence="5" type="ORF">ACFQ3T_20010</name>
</gene>
<keyword evidence="1" id="KW-0805">Transcription regulation</keyword>
<name>A0ABW3QXA9_9PSEU</name>
<dbReference type="InterPro" id="IPR036390">
    <property type="entry name" value="WH_DNA-bd_sf"/>
</dbReference>
<keyword evidence="6" id="KW-1185">Reference proteome</keyword>
<organism evidence="5 6">
    <name type="scientific">Saccharothrix hoggarensis</name>
    <dbReference type="NCBI Taxonomy" id="913853"/>
    <lineage>
        <taxon>Bacteria</taxon>
        <taxon>Bacillati</taxon>
        <taxon>Actinomycetota</taxon>
        <taxon>Actinomycetes</taxon>
        <taxon>Pseudonocardiales</taxon>
        <taxon>Pseudonocardiaceae</taxon>
        <taxon>Saccharothrix</taxon>
    </lineage>
</organism>
<evidence type="ECO:0000256" key="2">
    <source>
        <dbReference type="ARBA" id="ARBA00023125"/>
    </source>
</evidence>
<dbReference type="RefSeq" id="WP_380724833.1">
    <property type="nucleotide sequence ID" value="NZ_JBHTLK010000105.1"/>
</dbReference>
<proteinExistence type="predicted"/>
<feature type="domain" description="HTH marR-type" evidence="4">
    <location>
        <begin position="27"/>
        <end position="128"/>
    </location>
</feature>
<keyword evidence="3" id="KW-0804">Transcription</keyword>
<dbReference type="EMBL" id="JBHTLK010000105">
    <property type="protein sequence ID" value="MFD1149426.1"/>
    <property type="molecule type" value="Genomic_DNA"/>
</dbReference>
<dbReference type="InterPro" id="IPR039422">
    <property type="entry name" value="MarR/SlyA-like"/>
</dbReference>
<dbReference type="Proteomes" id="UP001597168">
    <property type="component" value="Unassembled WGS sequence"/>
</dbReference>
<evidence type="ECO:0000256" key="1">
    <source>
        <dbReference type="ARBA" id="ARBA00023015"/>
    </source>
</evidence>
<sequence length="166" mass="18417">MDPTPSREFLGTRLRHLLDQLDGDLGRVYTDLGLPGFRPRYTPVISLVNSGGPQSIRDLAKTIGVTHSAVSQTVNQMHRDGLVDLKPGDDARQRIVYLTDHARAILPTLDAEWNATTAAAHELDAELPYPLTDLIDATLRALGERPLRDRIHAHLQPPDKHTTDHT</sequence>
<dbReference type="SUPFAM" id="SSF46785">
    <property type="entry name" value="Winged helix' DNA-binding domain"/>
    <property type="match status" value="1"/>
</dbReference>
<dbReference type="InterPro" id="IPR000835">
    <property type="entry name" value="HTH_MarR-typ"/>
</dbReference>
<accession>A0ABW3QXA9</accession>
<dbReference type="PANTHER" id="PTHR33164">
    <property type="entry name" value="TRANSCRIPTIONAL REGULATOR, MARR FAMILY"/>
    <property type="match status" value="1"/>
</dbReference>
<dbReference type="SMART" id="SM00347">
    <property type="entry name" value="HTH_MARR"/>
    <property type="match status" value="1"/>
</dbReference>
<evidence type="ECO:0000313" key="6">
    <source>
        <dbReference type="Proteomes" id="UP001597168"/>
    </source>
</evidence>